<dbReference type="EMBL" id="CP163435">
    <property type="protein sequence ID" value="XDQ23211.1"/>
    <property type="molecule type" value="Genomic_DNA"/>
</dbReference>
<organism evidence="1">
    <name type="scientific">Streptomyces sp. R21</name>
    <dbReference type="NCBI Taxonomy" id="3238627"/>
    <lineage>
        <taxon>Bacteria</taxon>
        <taxon>Bacillati</taxon>
        <taxon>Actinomycetota</taxon>
        <taxon>Actinomycetes</taxon>
        <taxon>Kitasatosporales</taxon>
        <taxon>Streptomycetaceae</taxon>
        <taxon>Streptomyces</taxon>
    </lineage>
</organism>
<protein>
    <submittedName>
        <fullName evidence="1">Uncharacterized protein</fullName>
    </submittedName>
</protein>
<dbReference type="RefSeq" id="WP_369228759.1">
    <property type="nucleotide sequence ID" value="NZ_CP163435.1"/>
</dbReference>
<reference evidence="1" key="1">
    <citation type="submission" date="2024-07" db="EMBL/GenBank/DDBJ databases">
        <authorList>
            <person name="Yu S.T."/>
        </authorList>
    </citation>
    <scope>NUCLEOTIDE SEQUENCE</scope>
    <source>
        <strain evidence="1">R21</strain>
    </source>
</reference>
<name>A0AB39P0E2_9ACTN</name>
<gene>
    <name evidence="1" type="ORF">AB5J56_00040</name>
</gene>
<dbReference type="AlphaFoldDB" id="A0AB39P0E2"/>
<sequence>MTGSPTHDPNAEEEVATAPLARLRAAGIRCLSWRDSAGTYICIPLADGAEVTFSGTAADQGDIRGHDVSTHHPIREHESWQACLNNTDGGCDVLYDSCTQDLPYEEDTAALVAVILACAREHGGADRTGDPDN</sequence>
<accession>A0AB39P0E2</accession>
<proteinExistence type="predicted"/>
<evidence type="ECO:0000313" key="1">
    <source>
        <dbReference type="EMBL" id="XDQ23211.1"/>
    </source>
</evidence>